<organism evidence="1 2">
    <name type="scientific">Ixodes persulcatus</name>
    <name type="common">Taiga tick</name>
    <dbReference type="NCBI Taxonomy" id="34615"/>
    <lineage>
        <taxon>Eukaryota</taxon>
        <taxon>Metazoa</taxon>
        <taxon>Ecdysozoa</taxon>
        <taxon>Arthropoda</taxon>
        <taxon>Chelicerata</taxon>
        <taxon>Arachnida</taxon>
        <taxon>Acari</taxon>
        <taxon>Parasitiformes</taxon>
        <taxon>Ixodida</taxon>
        <taxon>Ixodoidea</taxon>
        <taxon>Ixodidae</taxon>
        <taxon>Ixodinae</taxon>
        <taxon>Ixodes</taxon>
    </lineage>
</organism>
<sequence length="147" mass="15942">MVDADASAGNSSDKRTNDNDGTDSFFSSDQEKKEPPLKAAPMGKRPLQAGHSCGRQEGSQAAPMNARAGVSLGPRVRHLQRTDAYLRRDGTSGRRTCPFQGKPSSDRDHPEFVPTVFAHKAPAKRSSEARYARATKCEEIGDRTAVL</sequence>
<evidence type="ECO:0000313" key="1">
    <source>
        <dbReference type="EMBL" id="KAG0432264.1"/>
    </source>
</evidence>
<accession>A0AC60QDW1</accession>
<protein>
    <submittedName>
        <fullName evidence="1">Uncharacterized protein</fullName>
    </submittedName>
</protein>
<proteinExistence type="predicted"/>
<dbReference type="EMBL" id="JABSTQ010009165">
    <property type="protein sequence ID" value="KAG0432264.1"/>
    <property type="molecule type" value="Genomic_DNA"/>
</dbReference>
<dbReference type="Proteomes" id="UP000805193">
    <property type="component" value="Unassembled WGS sequence"/>
</dbReference>
<keyword evidence="2" id="KW-1185">Reference proteome</keyword>
<comment type="caution">
    <text evidence="1">The sequence shown here is derived from an EMBL/GenBank/DDBJ whole genome shotgun (WGS) entry which is preliminary data.</text>
</comment>
<name>A0AC60QDW1_IXOPE</name>
<reference evidence="1 2" key="1">
    <citation type="journal article" date="2020" name="Cell">
        <title>Large-Scale Comparative Analyses of Tick Genomes Elucidate Their Genetic Diversity and Vector Capacities.</title>
        <authorList>
            <consortium name="Tick Genome and Microbiome Consortium (TIGMIC)"/>
            <person name="Jia N."/>
            <person name="Wang J."/>
            <person name="Shi W."/>
            <person name="Du L."/>
            <person name="Sun Y."/>
            <person name="Zhan W."/>
            <person name="Jiang J.F."/>
            <person name="Wang Q."/>
            <person name="Zhang B."/>
            <person name="Ji P."/>
            <person name="Bell-Sakyi L."/>
            <person name="Cui X.M."/>
            <person name="Yuan T.T."/>
            <person name="Jiang B.G."/>
            <person name="Yang W.F."/>
            <person name="Lam T.T."/>
            <person name="Chang Q.C."/>
            <person name="Ding S.J."/>
            <person name="Wang X.J."/>
            <person name="Zhu J.G."/>
            <person name="Ruan X.D."/>
            <person name="Zhao L."/>
            <person name="Wei J.T."/>
            <person name="Ye R.Z."/>
            <person name="Que T.C."/>
            <person name="Du C.H."/>
            <person name="Zhou Y.H."/>
            <person name="Cheng J.X."/>
            <person name="Dai P.F."/>
            <person name="Guo W.B."/>
            <person name="Han X.H."/>
            <person name="Huang E.J."/>
            <person name="Li L.F."/>
            <person name="Wei W."/>
            <person name="Gao Y.C."/>
            <person name="Liu J.Z."/>
            <person name="Shao H.Z."/>
            <person name="Wang X."/>
            <person name="Wang C.C."/>
            <person name="Yang T.C."/>
            <person name="Huo Q.B."/>
            <person name="Li W."/>
            <person name="Chen H.Y."/>
            <person name="Chen S.E."/>
            <person name="Zhou L.G."/>
            <person name="Ni X.B."/>
            <person name="Tian J.H."/>
            <person name="Sheng Y."/>
            <person name="Liu T."/>
            <person name="Pan Y.S."/>
            <person name="Xia L.Y."/>
            <person name="Li J."/>
            <person name="Zhao F."/>
            <person name="Cao W.C."/>
        </authorList>
    </citation>
    <scope>NUCLEOTIDE SEQUENCE [LARGE SCALE GENOMIC DNA]</scope>
    <source>
        <strain evidence="1">Iper-2018</strain>
    </source>
</reference>
<gene>
    <name evidence="1" type="ORF">HPB47_021010</name>
</gene>
<evidence type="ECO:0000313" key="2">
    <source>
        <dbReference type="Proteomes" id="UP000805193"/>
    </source>
</evidence>